<dbReference type="Proteomes" id="UP000002320">
    <property type="component" value="Unassembled WGS sequence"/>
</dbReference>
<dbReference type="GO" id="GO:0005576">
    <property type="term" value="C:extracellular region"/>
    <property type="evidence" value="ECO:0007669"/>
    <property type="project" value="UniProtKB-SubCell"/>
</dbReference>
<evidence type="ECO:0000256" key="3">
    <source>
        <dbReference type="ARBA" id="ARBA00022525"/>
    </source>
</evidence>
<keyword evidence="6" id="KW-1185">Reference proteome</keyword>
<evidence type="ECO:0000256" key="1">
    <source>
        <dbReference type="ARBA" id="ARBA00004613"/>
    </source>
</evidence>
<dbReference type="AlphaFoldDB" id="B0X9J5"/>
<dbReference type="InterPro" id="IPR006170">
    <property type="entry name" value="PBP/GOBP"/>
</dbReference>
<dbReference type="InParanoid" id="B0X9J5"/>
<evidence type="ECO:0000313" key="6">
    <source>
        <dbReference type="Proteomes" id="UP000002320"/>
    </source>
</evidence>
<dbReference type="VEuPathDB" id="VectorBase:CPIJ015943"/>
<reference evidence="4" key="1">
    <citation type="submission" date="2007-03" db="EMBL/GenBank/DDBJ databases">
        <title>Annotation of Culex pipiens quinquefasciatus.</title>
        <authorList>
            <consortium name="The Broad Institute Genome Sequencing Platform"/>
            <person name="Atkinson P.W."/>
            <person name="Hemingway J."/>
            <person name="Christensen B.M."/>
            <person name="Higgs S."/>
            <person name="Kodira C."/>
            <person name="Hannick L."/>
            <person name="Megy K."/>
            <person name="O'Leary S."/>
            <person name="Pearson M."/>
            <person name="Haas B.J."/>
            <person name="Mauceli E."/>
            <person name="Wortman J.R."/>
            <person name="Lee N.H."/>
            <person name="Guigo R."/>
            <person name="Stanke M."/>
            <person name="Alvarado L."/>
            <person name="Amedeo P."/>
            <person name="Antoine C.H."/>
            <person name="Arensburger P."/>
            <person name="Bidwell S.L."/>
            <person name="Crawford M."/>
            <person name="Camaro F."/>
            <person name="Devon K."/>
            <person name="Engels R."/>
            <person name="Hammond M."/>
            <person name="Howarth C."/>
            <person name="Koehrsen M."/>
            <person name="Lawson D."/>
            <person name="Montgomery P."/>
            <person name="Nene V."/>
            <person name="Nusbaum C."/>
            <person name="Puiu D."/>
            <person name="Romero-Severson J."/>
            <person name="Severson D.W."/>
            <person name="Shumway M."/>
            <person name="Sisk P."/>
            <person name="Stolte C."/>
            <person name="Zeng Q."/>
            <person name="Eisenstadt E."/>
            <person name="Fraser-Liggett C."/>
            <person name="Strausberg R."/>
            <person name="Galagan J."/>
            <person name="Birren B."/>
            <person name="Collins F.H."/>
        </authorList>
    </citation>
    <scope>NUCLEOTIDE SEQUENCE [LARGE SCALE GENOMIC DNA]</scope>
    <source>
        <strain evidence="4">JHB</strain>
    </source>
</reference>
<organism>
    <name type="scientific">Culex quinquefasciatus</name>
    <name type="common">Southern house mosquito</name>
    <name type="synonym">Culex pungens</name>
    <dbReference type="NCBI Taxonomy" id="7176"/>
    <lineage>
        <taxon>Eukaryota</taxon>
        <taxon>Metazoa</taxon>
        <taxon>Ecdysozoa</taxon>
        <taxon>Arthropoda</taxon>
        <taxon>Hexapoda</taxon>
        <taxon>Insecta</taxon>
        <taxon>Pterygota</taxon>
        <taxon>Neoptera</taxon>
        <taxon>Endopterygota</taxon>
        <taxon>Diptera</taxon>
        <taxon>Nematocera</taxon>
        <taxon>Culicoidea</taxon>
        <taxon>Culicidae</taxon>
        <taxon>Culicinae</taxon>
        <taxon>Culicini</taxon>
        <taxon>Culex</taxon>
        <taxon>Culex</taxon>
    </lineage>
</organism>
<dbReference type="HOGENOM" id="CLU_2051915_0_0_1"/>
<evidence type="ECO:0000256" key="2">
    <source>
        <dbReference type="ARBA" id="ARBA00008098"/>
    </source>
</evidence>
<dbReference type="SUPFAM" id="SSF47565">
    <property type="entry name" value="Insect pheromone/odorant-binding proteins"/>
    <property type="match status" value="1"/>
</dbReference>
<dbReference type="EMBL" id="DS232539">
    <property type="protein sequence ID" value="EDS43164.1"/>
    <property type="molecule type" value="Genomic_DNA"/>
</dbReference>
<comment type="similarity">
    <text evidence="2">Belongs to the PBP/GOBP family.</text>
</comment>
<dbReference type="InterPro" id="IPR036728">
    <property type="entry name" value="PBP_GOBP_sf"/>
</dbReference>
<keyword evidence="3" id="KW-0964">Secreted</keyword>
<dbReference type="Gene3D" id="1.10.238.20">
    <property type="entry name" value="Pheromone/general odorant binding protein domain"/>
    <property type="match status" value="1"/>
</dbReference>
<dbReference type="Pfam" id="PF01395">
    <property type="entry name" value="PBP_GOBP"/>
    <property type="match status" value="1"/>
</dbReference>
<proteinExistence type="inferred from homology"/>
<comment type="subcellular location">
    <subcellularLocation>
        <location evidence="1">Secreted</location>
    </subcellularLocation>
</comment>
<reference evidence="5" key="2">
    <citation type="submission" date="2020-05" db="UniProtKB">
        <authorList>
            <consortium name="EnsemblMetazoa"/>
        </authorList>
    </citation>
    <scope>IDENTIFICATION</scope>
    <source>
        <strain evidence="5">JHB</strain>
    </source>
</reference>
<accession>B0X9J5</accession>
<dbReference type="VEuPathDB" id="VectorBase:CQUJHB020370"/>
<dbReference type="KEGG" id="cqu:CpipJ_CPIJ015943"/>
<gene>
    <name evidence="5" type="primary">6049587</name>
    <name evidence="4" type="ORF">CpipJ_CPIJ015943</name>
</gene>
<dbReference type="GO" id="GO:0005549">
    <property type="term" value="F:odorant binding"/>
    <property type="evidence" value="ECO:0007669"/>
    <property type="project" value="InterPro"/>
</dbReference>
<dbReference type="CDD" id="cd23992">
    <property type="entry name" value="PBP_GOBP"/>
    <property type="match status" value="1"/>
</dbReference>
<protein>
    <submittedName>
        <fullName evidence="4">Predicted protein</fullName>
    </submittedName>
</protein>
<evidence type="ECO:0000313" key="5">
    <source>
        <dbReference type="EnsemblMetazoa" id="CPIJ015943-PA"/>
    </source>
</evidence>
<evidence type="ECO:0000313" key="4">
    <source>
        <dbReference type="EMBL" id="EDS43164.1"/>
    </source>
</evidence>
<name>B0X9J5_CULQU</name>
<sequence length="120" mass="13404">MFSFRMTVLKILHNHIDGCVSDLGIKDFDKRELLADAGRQPAPSESFVKILHCLFLSADFVSCDGTVQGDNFAAFIADGHNNMDQLPAALKSCVDGLKGTPEERSFQLYRCMFGQHKFEM</sequence>
<dbReference type="EnsemblMetazoa" id="CPIJ015943-RA">
    <property type="protein sequence ID" value="CPIJ015943-PA"/>
    <property type="gene ID" value="CPIJ015943"/>
</dbReference>